<protein>
    <submittedName>
        <fullName evidence="7">MFS transporter</fullName>
    </submittedName>
</protein>
<feature type="transmembrane region" description="Helical" evidence="5">
    <location>
        <begin position="230"/>
        <end position="247"/>
    </location>
</feature>
<feature type="transmembrane region" description="Helical" evidence="5">
    <location>
        <begin position="177"/>
        <end position="194"/>
    </location>
</feature>
<dbReference type="PANTHER" id="PTHR23528">
    <property type="match status" value="1"/>
</dbReference>
<evidence type="ECO:0000256" key="5">
    <source>
        <dbReference type="SAM" id="Phobius"/>
    </source>
</evidence>
<comment type="caution">
    <text evidence="7">The sequence shown here is derived from an EMBL/GenBank/DDBJ whole genome shotgun (WGS) entry which is preliminary data.</text>
</comment>
<feature type="transmembrane region" description="Helical" evidence="5">
    <location>
        <begin position="353"/>
        <end position="373"/>
    </location>
</feature>
<evidence type="ECO:0000256" key="3">
    <source>
        <dbReference type="ARBA" id="ARBA00022989"/>
    </source>
</evidence>
<dbReference type="InterPro" id="IPR005829">
    <property type="entry name" value="Sugar_transporter_CS"/>
</dbReference>
<evidence type="ECO:0000256" key="2">
    <source>
        <dbReference type="ARBA" id="ARBA00022692"/>
    </source>
</evidence>
<dbReference type="Proteomes" id="UP001146505">
    <property type="component" value="Unassembled WGS sequence"/>
</dbReference>
<feature type="transmembrane region" description="Helical" evidence="5">
    <location>
        <begin position="259"/>
        <end position="278"/>
    </location>
</feature>
<feature type="transmembrane region" description="Helical" evidence="5">
    <location>
        <begin position="113"/>
        <end position="135"/>
    </location>
</feature>
<feature type="transmembrane region" description="Helical" evidence="5">
    <location>
        <begin position="290"/>
        <end position="306"/>
    </location>
</feature>
<evidence type="ECO:0000256" key="1">
    <source>
        <dbReference type="ARBA" id="ARBA00004651"/>
    </source>
</evidence>
<dbReference type="PANTHER" id="PTHR23528:SF1">
    <property type="entry name" value="MAJOR FACILITATOR SUPERFAMILY (MFS) PROFILE DOMAIN-CONTAINING PROTEIN"/>
    <property type="match status" value="1"/>
</dbReference>
<dbReference type="Gene3D" id="1.20.1250.20">
    <property type="entry name" value="MFS general substrate transporter like domains"/>
    <property type="match status" value="2"/>
</dbReference>
<keyword evidence="2 5" id="KW-0812">Transmembrane</keyword>
<proteinExistence type="predicted"/>
<dbReference type="Pfam" id="PF07690">
    <property type="entry name" value="MFS_1"/>
    <property type="match status" value="2"/>
</dbReference>
<dbReference type="GO" id="GO:0005886">
    <property type="term" value="C:plasma membrane"/>
    <property type="evidence" value="ECO:0007669"/>
    <property type="project" value="UniProtKB-SubCell"/>
</dbReference>
<dbReference type="InterPro" id="IPR036259">
    <property type="entry name" value="MFS_trans_sf"/>
</dbReference>
<feature type="transmembrane region" description="Helical" evidence="5">
    <location>
        <begin position="379"/>
        <end position="399"/>
    </location>
</feature>
<dbReference type="RefSeq" id="WP_034976574.1">
    <property type="nucleotide sequence ID" value="NZ_JAKMUV010000002.1"/>
</dbReference>
<evidence type="ECO:0000259" key="6">
    <source>
        <dbReference type="PROSITE" id="PS50850"/>
    </source>
</evidence>
<evidence type="ECO:0000313" key="7">
    <source>
        <dbReference type="EMBL" id="MCZ9304547.1"/>
    </source>
</evidence>
<dbReference type="PROSITE" id="PS00216">
    <property type="entry name" value="SUGAR_TRANSPORT_1"/>
    <property type="match status" value="1"/>
</dbReference>
<comment type="subcellular location">
    <subcellularLocation>
        <location evidence="1">Cell membrane</location>
        <topology evidence="1">Multi-pass membrane protein</topology>
    </subcellularLocation>
</comment>
<evidence type="ECO:0000313" key="8">
    <source>
        <dbReference type="Proteomes" id="UP001146505"/>
    </source>
</evidence>
<dbReference type="AlphaFoldDB" id="A0A9X3M5Z9"/>
<name>A0A9X3M5Z9_9CORY</name>
<feature type="transmembrane region" description="Helical" evidence="5">
    <location>
        <begin position="53"/>
        <end position="77"/>
    </location>
</feature>
<accession>A0A9X3M5Z9</accession>
<keyword evidence="8" id="KW-1185">Reference proteome</keyword>
<feature type="domain" description="Major facilitator superfamily (MFS) profile" evidence="6">
    <location>
        <begin position="222"/>
        <end position="403"/>
    </location>
</feature>
<reference evidence="7" key="1">
    <citation type="submission" date="2022-02" db="EMBL/GenBank/DDBJ databases">
        <title>Corynebacterium sp. from urogenital microbiome.</title>
        <authorList>
            <person name="Cappelli E.A."/>
            <person name="Ribeiro T.G."/>
            <person name="Peixe L."/>
        </authorList>
    </citation>
    <scope>NUCLEOTIDE SEQUENCE</scope>
    <source>
        <strain evidence="7">C9Ua_112</strain>
    </source>
</reference>
<feature type="transmembrane region" description="Helical" evidence="5">
    <location>
        <begin position="89"/>
        <end position="107"/>
    </location>
</feature>
<dbReference type="SUPFAM" id="SSF103473">
    <property type="entry name" value="MFS general substrate transporter"/>
    <property type="match status" value="1"/>
</dbReference>
<dbReference type="PROSITE" id="PS50850">
    <property type="entry name" value="MFS"/>
    <property type="match status" value="1"/>
</dbReference>
<sequence>MLHTLTAAEREPKLFFWKFGIAFFGSVIAWAGPTQLLLGLQMIELRPDSKEESLALLMMLGGATAVVSSLITGYAADRSWFWVNRWGKRLPWVLLAAPLVTVGLFLMSFTPSFWVLTGLWCLVQVFVAFVTNNLMTVTADVVPQEKFGLVSGIVGATYTFGIVGGTAVATALPITQAYWAVGVISLVFIFQFAVGRGHVDSHVRPHNSLSVTVGDEGSYRNYWLVFASRFVIHLANYTSLFYLLYYLRDHIGVPDPDAGVLMLTVLYAVFTIITAIVSGNVSDRIGRRKILVVVSAFGVAAATGMMTIATGMGLVCAAAILLGISWGVFSSVDQAMVNESLPSKRNRARDVSLMSLTQGVSNMFCGGLAALALRHFDYPGMFLMCSIICIVGALMVLPVTSSK</sequence>
<dbReference type="EMBL" id="JAKMUV010000002">
    <property type="protein sequence ID" value="MCZ9304547.1"/>
    <property type="molecule type" value="Genomic_DNA"/>
</dbReference>
<feature type="transmembrane region" description="Helical" evidence="5">
    <location>
        <begin position="312"/>
        <end position="332"/>
    </location>
</feature>
<dbReference type="GO" id="GO:0022857">
    <property type="term" value="F:transmembrane transporter activity"/>
    <property type="evidence" value="ECO:0007669"/>
    <property type="project" value="InterPro"/>
</dbReference>
<gene>
    <name evidence="7" type="ORF">L8U58_03200</name>
</gene>
<feature type="transmembrane region" description="Helical" evidence="5">
    <location>
        <begin position="147"/>
        <end position="171"/>
    </location>
</feature>
<organism evidence="7 8">
    <name type="scientific">Corynebacterium macclintockiae</name>
    <dbReference type="NCBI Taxonomy" id="2913501"/>
    <lineage>
        <taxon>Bacteria</taxon>
        <taxon>Bacillati</taxon>
        <taxon>Actinomycetota</taxon>
        <taxon>Actinomycetes</taxon>
        <taxon>Mycobacteriales</taxon>
        <taxon>Corynebacteriaceae</taxon>
        <taxon>Corynebacterium</taxon>
    </lineage>
</organism>
<dbReference type="GeneID" id="301812538"/>
<keyword evidence="4 5" id="KW-0472">Membrane</keyword>
<feature type="transmembrane region" description="Helical" evidence="5">
    <location>
        <begin position="15"/>
        <end position="33"/>
    </location>
</feature>
<keyword evidence="3 5" id="KW-1133">Transmembrane helix</keyword>
<dbReference type="InterPro" id="IPR011701">
    <property type="entry name" value="MFS"/>
</dbReference>
<evidence type="ECO:0000256" key="4">
    <source>
        <dbReference type="ARBA" id="ARBA00023136"/>
    </source>
</evidence>
<dbReference type="InterPro" id="IPR020846">
    <property type="entry name" value="MFS_dom"/>
</dbReference>